<name>A0AAD5LJZ4_PYTIN</name>
<dbReference type="Gene3D" id="1.20.1050.130">
    <property type="match status" value="1"/>
</dbReference>
<feature type="domain" description="GST N-terminal" evidence="1">
    <location>
        <begin position="1"/>
        <end position="79"/>
    </location>
</feature>
<dbReference type="Pfam" id="PF14497">
    <property type="entry name" value="GST_C_3"/>
    <property type="match status" value="1"/>
</dbReference>
<dbReference type="Proteomes" id="UP001209570">
    <property type="component" value="Unassembled WGS sequence"/>
</dbReference>
<evidence type="ECO:0000259" key="1">
    <source>
        <dbReference type="PROSITE" id="PS50404"/>
    </source>
</evidence>
<dbReference type="PANTHER" id="PTHR11571">
    <property type="entry name" value="GLUTATHIONE S-TRANSFERASE"/>
    <property type="match status" value="1"/>
</dbReference>
<evidence type="ECO:0000259" key="2">
    <source>
        <dbReference type="PROSITE" id="PS50405"/>
    </source>
</evidence>
<dbReference type="SUPFAM" id="SSF47616">
    <property type="entry name" value="GST C-terminal domain-like"/>
    <property type="match status" value="1"/>
</dbReference>
<dbReference type="SFLD" id="SFLDS00019">
    <property type="entry name" value="Glutathione_Transferase_(cytos"/>
    <property type="match status" value="1"/>
</dbReference>
<dbReference type="InterPro" id="IPR004046">
    <property type="entry name" value="GST_C"/>
</dbReference>
<dbReference type="AlphaFoldDB" id="A0AAD5LJZ4"/>
<protein>
    <recommendedName>
        <fullName evidence="5">Glutathione S-transferase</fullName>
    </recommendedName>
</protein>
<evidence type="ECO:0000313" key="4">
    <source>
        <dbReference type="Proteomes" id="UP001209570"/>
    </source>
</evidence>
<accession>A0AAD5LJZ4</accession>
<evidence type="ECO:0000313" key="3">
    <source>
        <dbReference type="EMBL" id="KAJ0400713.1"/>
    </source>
</evidence>
<dbReference type="InterPro" id="IPR036249">
    <property type="entry name" value="Thioredoxin-like_sf"/>
</dbReference>
<dbReference type="PROSITE" id="PS50405">
    <property type="entry name" value="GST_CTER"/>
    <property type="match status" value="1"/>
</dbReference>
<dbReference type="InterPro" id="IPR040079">
    <property type="entry name" value="Glutathione_S-Trfase"/>
</dbReference>
<organism evidence="3 4">
    <name type="scientific">Pythium insidiosum</name>
    <name type="common">Pythiosis disease agent</name>
    <dbReference type="NCBI Taxonomy" id="114742"/>
    <lineage>
        <taxon>Eukaryota</taxon>
        <taxon>Sar</taxon>
        <taxon>Stramenopiles</taxon>
        <taxon>Oomycota</taxon>
        <taxon>Peronosporomycetes</taxon>
        <taxon>Pythiales</taxon>
        <taxon>Pythiaceae</taxon>
        <taxon>Pythium</taxon>
    </lineage>
</organism>
<dbReference type="InterPro" id="IPR036282">
    <property type="entry name" value="Glutathione-S-Trfase_C_sf"/>
</dbReference>
<feature type="domain" description="GST C-terminal" evidence="2">
    <location>
        <begin position="82"/>
        <end position="217"/>
    </location>
</feature>
<dbReference type="SFLD" id="SFLDG01205">
    <property type="entry name" value="AMPS.1"/>
    <property type="match status" value="1"/>
</dbReference>
<dbReference type="InterPro" id="IPR004045">
    <property type="entry name" value="Glutathione_S-Trfase_N"/>
</dbReference>
<dbReference type="GO" id="GO:0004364">
    <property type="term" value="F:glutathione transferase activity"/>
    <property type="evidence" value="ECO:0007669"/>
    <property type="project" value="TreeGrafter"/>
</dbReference>
<sequence length="218" mass="24699">MAHRLQYFPLRSRGELIRLMYAYGGLPLEEVTIPLGRAYASIKPTLPFAQLPVMEIEGKRYAQSVAIARYAAKRVGLYPLDDHLAALEVDMIVDAVQDIVNPIIKGYFLERDAALREKNVMKLNKYRLPEVLGGIQTRVPSDATPDRPYFLGQKMSLADVAVFDVIENYLIPEKDVFPIDFTEAYPKLLDIVERVKREPAIASHLKNPANKRPHKPSL</sequence>
<gene>
    <name evidence="3" type="ORF">P43SY_000618</name>
</gene>
<dbReference type="InterPro" id="IPR050213">
    <property type="entry name" value="GST_superfamily"/>
</dbReference>
<keyword evidence="4" id="KW-1185">Reference proteome</keyword>
<dbReference type="SFLD" id="SFLDG00363">
    <property type="entry name" value="AMPS_(cytGST):_Alpha-__Mu-__Pi"/>
    <property type="match status" value="1"/>
</dbReference>
<dbReference type="CDD" id="cd03192">
    <property type="entry name" value="GST_C_Sigma_like"/>
    <property type="match status" value="1"/>
</dbReference>
<dbReference type="EMBL" id="JAKCXM010000148">
    <property type="protein sequence ID" value="KAJ0400713.1"/>
    <property type="molecule type" value="Genomic_DNA"/>
</dbReference>
<dbReference type="Pfam" id="PF02798">
    <property type="entry name" value="GST_N"/>
    <property type="match status" value="1"/>
</dbReference>
<dbReference type="PROSITE" id="PS50404">
    <property type="entry name" value="GST_NTER"/>
    <property type="match status" value="1"/>
</dbReference>
<reference evidence="3" key="1">
    <citation type="submission" date="2021-12" db="EMBL/GenBank/DDBJ databases">
        <title>Prjna785345.</title>
        <authorList>
            <person name="Rujirawat T."/>
            <person name="Krajaejun T."/>
        </authorList>
    </citation>
    <scope>NUCLEOTIDE SEQUENCE</scope>
    <source>
        <strain evidence="3">Pi057C3</strain>
    </source>
</reference>
<comment type="caution">
    <text evidence="3">The sequence shown here is derived from an EMBL/GenBank/DDBJ whole genome shotgun (WGS) entry which is preliminary data.</text>
</comment>
<dbReference type="InterPro" id="IPR010987">
    <property type="entry name" value="Glutathione-S-Trfase_C-like"/>
</dbReference>
<evidence type="ECO:0008006" key="5">
    <source>
        <dbReference type="Google" id="ProtNLM"/>
    </source>
</evidence>
<dbReference type="GO" id="GO:0006749">
    <property type="term" value="P:glutathione metabolic process"/>
    <property type="evidence" value="ECO:0007669"/>
    <property type="project" value="TreeGrafter"/>
</dbReference>
<proteinExistence type="predicted"/>
<dbReference type="CDD" id="cd03039">
    <property type="entry name" value="GST_N_Sigma_like"/>
    <property type="match status" value="1"/>
</dbReference>
<dbReference type="SUPFAM" id="SSF52833">
    <property type="entry name" value="Thioredoxin-like"/>
    <property type="match status" value="1"/>
</dbReference>
<dbReference type="PANTHER" id="PTHR11571:SF252">
    <property type="entry name" value="GLUTATHIONE S-TRANSFERASE"/>
    <property type="match status" value="1"/>
</dbReference>